<evidence type="ECO:0000313" key="8">
    <source>
        <dbReference type="Proteomes" id="UP000216363"/>
    </source>
</evidence>
<organism evidence="7 8">
    <name type="scientific">Brucella lupini</name>
    <dbReference type="NCBI Taxonomy" id="255457"/>
    <lineage>
        <taxon>Bacteria</taxon>
        <taxon>Pseudomonadati</taxon>
        <taxon>Pseudomonadota</taxon>
        <taxon>Alphaproteobacteria</taxon>
        <taxon>Hyphomicrobiales</taxon>
        <taxon>Brucellaceae</taxon>
        <taxon>Brucella/Ochrobactrum group</taxon>
        <taxon>Brucella</taxon>
    </lineage>
</organism>
<keyword evidence="5 6" id="KW-0472">Membrane</keyword>
<dbReference type="Proteomes" id="UP000216363">
    <property type="component" value="Unassembled WGS sequence"/>
</dbReference>
<protein>
    <submittedName>
        <fullName evidence="7">Uncharacterized protein</fullName>
    </submittedName>
</protein>
<accession>A0A256H1T4</accession>
<feature type="transmembrane region" description="Helical" evidence="6">
    <location>
        <begin position="142"/>
        <end position="165"/>
    </location>
</feature>
<dbReference type="PROSITE" id="PS00109">
    <property type="entry name" value="PROTEIN_KINASE_TYR"/>
    <property type="match status" value="1"/>
</dbReference>
<evidence type="ECO:0000256" key="5">
    <source>
        <dbReference type="ARBA" id="ARBA00023136"/>
    </source>
</evidence>
<feature type="transmembrane region" description="Helical" evidence="6">
    <location>
        <begin position="46"/>
        <end position="64"/>
    </location>
</feature>
<feature type="transmembrane region" description="Helical" evidence="6">
    <location>
        <begin position="114"/>
        <end position="136"/>
    </location>
</feature>
<evidence type="ECO:0000256" key="2">
    <source>
        <dbReference type="ARBA" id="ARBA00022475"/>
    </source>
</evidence>
<keyword evidence="4 6" id="KW-1133">Transmembrane helix</keyword>
<gene>
    <name evidence="7" type="ORF">CES86_5362</name>
</gene>
<dbReference type="GO" id="GO:0005886">
    <property type="term" value="C:plasma membrane"/>
    <property type="evidence" value="ECO:0007669"/>
    <property type="project" value="UniProtKB-SubCell"/>
</dbReference>
<evidence type="ECO:0000256" key="3">
    <source>
        <dbReference type="ARBA" id="ARBA00022692"/>
    </source>
</evidence>
<evidence type="ECO:0000256" key="1">
    <source>
        <dbReference type="ARBA" id="ARBA00004651"/>
    </source>
</evidence>
<feature type="transmembrane region" description="Helical" evidence="6">
    <location>
        <begin position="84"/>
        <end position="107"/>
    </location>
</feature>
<feature type="transmembrane region" description="Helical" evidence="6">
    <location>
        <begin position="6"/>
        <end position="25"/>
    </location>
</feature>
<evidence type="ECO:0000313" key="7">
    <source>
        <dbReference type="EMBL" id="OYR32921.1"/>
    </source>
</evidence>
<name>A0A256H1T4_9HYPH</name>
<dbReference type="InterPro" id="IPR011009">
    <property type="entry name" value="Kinase-like_dom_sf"/>
</dbReference>
<dbReference type="SUPFAM" id="SSF56112">
    <property type="entry name" value="Protein kinase-like (PK-like)"/>
    <property type="match status" value="1"/>
</dbReference>
<dbReference type="GO" id="GO:0004672">
    <property type="term" value="F:protein kinase activity"/>
    <property type="evidence" value="ECO:0007669"/>
    <property type="project" value="InterPro"/>
</dbReference>
<dbReference type="Pfam" id="PF03706">
    <property type="entry name" value="LPG_synthase_TM"/>
    <property type="match status" value="1"/>
</dbReference>
<keyword evidence="3 6" id="KW-0812">Transmembrane</keyword>
<keyword evidence="2" id="KW-1003">Cell membrane</keyword>
<dbReference type="EMBL" id="NNRN01000005">
    <property type="protein sequence ID" value="OYR32921.1"/>
    <property type="molecule type" value="Genomic_DNA"/>
</dbReference>
<comment type="caution">
    <text evidence="7">The sequence shown here is derived from an EMBL/GenBank/DDBJ whole genome shotgun (WGS) entry which is preliminary data.</text>
</comment>
<comment type="subcellular location">
    <subcellularLocation>
        <location evidence="1">Cell membrane</location>
        <topology evidence="1">Multi-pass membrane protein</topology>
    </subcellularLocation>
</comment>
<dbReference type="InterPro" id="IPR022791">
    <property type="entry name" value="L-PG_synthase/AglD"/>
</dbReference>
<evidence type="ECO:0000256" key="4">
    <source>
        <dbReference type="ARBA" id="ARBA00022989"/>
    </source>
</evidence>
<reference evidence="7 8" key="1">
    <citation type="submission" date="2017-07" db="EMBL/GenBank/DDBJ databases">
        <title>Draft genome of Ochrobactrum lupini type strain LUP21.</title>
        <authorList>
            <person name="Krzyzanowska D.M."/>
            <person name="Jafra S."/>
        </authorList>
    </citation>
    <scope>NUCLEOTIDE SEQUENCE [LARGE SCALE GENOMIC DNA]</scope>
    <source>
        <strain evidence="7 8">LUP21</strain>
    </source>
</reference>
<proteinExistence type="predicted"/>
<sequence length="644" mass="73058">MTMITTQSIFYFAIAVVFLLIAHILRSIRWRVILLQDDIYTRTVPALAALSVGYLINAILPFRLGEITRSAFLSYMARQRFSSIFATVIAERIVDLLVVSVIGLIVFFIYGDAIFVITTILLFVACIAVVLFIHYTWLAKSIVYFVAAIFNDSLKSAILHFFYSVTHLIVDGRLIKSLRFWMLTLAMWACYIVSLLLLGHFLSIGFFEAFLEVYSSALSLSWAPGFGETRGWILIYLLAPIAILVICVALWEVDILARSRTLLRSLTAMEYFAAEERNSLRSSFWSEQQYVAFLNRRFAGTNDLLANFEDRGLDDVRLHRLFQGGSGAVTALVEVDGQLRVRKFATGEVGAKMTVQRDWLQDNSTGLPLVKILSSQKNGADFLYDMEYIAGSLDMYEGIHASSLEASKSLLGNVIAKMRDFHRSTEIASAEDADIEAYIRAKVLGNFNVIKEEFQDIISDEIILLNGEPFDTFALSIFEDMNWFVRKLSDRRQSVIHGDLTIENIMLLPDSSGGRKPESWFLIDPNPVNGFQSPLIDYAKIMQSLHLGYEALHKRPKASYSDGQLTVGVHRSFQYDALFNEAIDQLTADLGEDGMKQVFIHEWINYLRLIPYQLRHSREAGLAFFGCLCLLLRNFERRYPGELS</sequence>
<dbReference type="InterPro" id="IPR008266">
    <property type="entry name" value="Tyr_kinase_AS"/>
</dbReference>
<evidence type="ECO:0000256" key="6">
    <source>
        <dbReference type="SAM" id="Phobius"/>
    </source>
</evidence>
<feature type="transmembrane region" description="Helical" evidence="6">
    <location>
        <begin position="231"/>
        <end position="251"/>
    </location>
</feature>
<dbReference type="AlphaFoldDB" id="A0A256H1T4"/>
<feature type="transmembrane region" description="Helical" evidence="6">
    <location>
        <begin position="185"/>
        <end position="211"/>
    </location>
</feature>